<gene>
    <name evidence="8" type="ORF">H072_6420</name>
</gene>
<dbReference type="InterPro" id="IPR016278">
    <property type="entry name" value="DUSP12"/>
</dbReference>
<dbReference type="PIRSF" id="PIRSF000941">
    <property type="entry name" value="DUSP12"/>
    <property type="match status" value="1"/>
</dbReference>
<dbReference type="OMA" id="LYWNNFA"/>
<dbReference type="GO" id="GO:0004725">
    <property type="term" value="F:protein tyrosine phosphatase activity"/>
    <property type="evidence" value="ECO:0007669"/>
    <property type="project" value="UniProtKB-EC"/>
</dbReference>
<dbReference type="InterPro" id="IPR000387">
    <property type="entry name" value="Tyr_Pase_dom"/>
</dbReference>
<name>S8BXG0_DACHA</name>
<evidence type="ECO:0000256" key="2">
    <source>
        <dbReference type="ARBA" id="ARBA00013064"/>
    </source>
</evidence>
<reference evidence="9" key="2">
    <citation type="submission" date="2013-04" db="EMBL/GenBank/DDBJ databases">
        <title>Genomic mechanisms accounting for the adaptation to parasitism in nematode-trapping fungi.</title>
        <authorList>
            <person name="Ahren D.G."/>
        </authorList>
    </citation>
    <scope>NUCLEOTIDE SEQUENCE [LARGE SCALE GENOMIC DNA]</scope>
    <source>
        <strain evidence="9">CBS 200.50</strain>
    </source>
</reference>
<dbReference type="Pfam" id="PF00782">
    <property type="entry name" value="DSPc"/>
    <property type="match status" value="1"/>
</dbReference>
<proteinExistence type="inferred from homology"/>
<dbReference type="GO" id="GO:0008138">
    <property type="term" value="F:protein tyrosine/serine/threonine phosphatase activity"/>
    <property type="evidence" value="ECO:0007669"/>
    <property type="project" value="InterPro"/>
</dbReference>
<dbReference type="Proteomes" id="UP000015100">
    <property type="component" value="Unassembled WGS sequence"/>
</dbReference>
<dbReference type="PANTHER" id="PTHR45848:SF4">
    <property type="entry name" value="DUAL SPECIFICITY PROTEIN PHOSPHATASE 12"/>
    <property type="match status" value="1"/>
</dbReference>
<dbReference type="PROSITE" id="PS50054">
    <property type="entry name" value="TYR_PHOSPHATASE_DUAL"/>
    <property type="match status" value="1"/>
</dbReference>
<dbReference type="HOGENOM" id="CLU_023312_0_1_1"/>
<comment type="similarity">
    <text evidence="1">Belongs to the protein-tyrosine phosphatase family. Non-receptor class dual specificity subfamily.</text>
</comment>
<dbReference type="GO" id="GO:0005634">
    <property type="term" value="C:nucleus"/>
    <property type="evidence" value="ECO:0007669"/>
    <property type="project" value="TreeGrafter"/>
</dbReference>
<dbReference type="EC" id="3.1.3.48" evidence="2"/>
<dbReference type="InterPro" id="IPR029021">
    <property type="entry name" value="Prot-tyrosine_phosphatase-like"/>
</dbReference>
<dbReference type="SMART" id="SM00195">
    <property type="entry name" value="DSPc"/>
    <property type="match status" value="1"/>
</dbReference>
<comment type="caution">
    <text evidence="8">The sequence shown here is derived from an EMBL/GenBank/DDBJ whole genome shotgun (WGS) entry which is preliminary data.</text>
</comment>
<evidence type="ECO:0000313" key="9">
    <source>
        <dbReference type="Proteomes" id="UP000015100"/>
    </source>
</evidence>
<dbReference type="OrthoDB" id="2017893at2759"/>
<reference evidence="8 9" key="1">
    <citation type="journal article" date="2013" name="PLoS Genet.">
        <title>Genomic mechanisms accounting for the adaptation to parasitism in nematode-trapping fungi.</title>
        <authorList>
            <person name="Meerupati T."/>
            <person name="Andersson K.M."/>
            <person name="Friman E."/>
            <person name="Kumar D."/>
            <person name="Tunlid A."/>
            <person name="Ahren D."/>
        </authorList>
    </citation>
    <scope>NUCLEOTIDE SEQUENCE [LARGE SCALE GENOMIC DNA]</scope>
    <source>
        <strain evidence="8 9">CBS 200.50</strain>
    </source>
</reference>
<keyword evidence="9" id="KW-1185">Reference proteome</keyword>
<dbReference type="CDD" id="cd14498">
    <property type="entry name" value="DSP"/>
    <property type="match status" value="1"/>
</dbReference>
<dbReference type="PROSITE" id="PS50056">
    <property type="entry name" value="TYR_PHOSPHATASE_2"/>
    <property type="match status" value="1"/>
</dbReference>
<evidence type="ECO:0000256" key="3">
    <source>
        <dbReference type="ARBA" id="ARBA00022801"/>
    </source>
</evidence>
<organism evidence="8 9">
    <name type="scientific">Dactylellina haptotyla (strain CBS 200.50)</name>
    <name type="common">Nematode-trapping fungus</name>
    <name type="synonym">Monacrosporium haptotylum</name>
    <dbReference type="NCBI Taxonomy" id="1284197"/>
    <lineage>
        <taxon>Eukaryota</taxon>
        <taxon>Fungi</taxon>
        <taxon>Dikarya</taxon>
        <taxon>Ascomycota</taxon>
        <taxon>Pezizomycotina</taxon>
        <taxon>Orbiliomycetes</taxon>
        <taxon>Orbiliales</taxon>
        <taxon>Orbiliaceae</taxon>
        <taxon>Dactylellina</taxon>
    </lineage>
</organism>
<dbReference type="STRING" id="1284197.S8BXG0"/>
<dbReference type="InterPro" id="IPR000340">
    <property type="entry name" value="Dual-sp_phosphatase_cat-dom"/>
</dbReference>
<evidence type="ECO:0000259" key="6">
    <source>
        <dbReference type="PROSITE" id="PS50054"/>
    </source>
</evidence>
<dbReference type="EMBL" id="AQGS01000443">
    <property type="protein sequence ID" value="EPS40002.1"/>
    <property type="molecule type" value="Genomic_DNA"/>
</dbReference>
<protein>
    <recommendedName>
        <fullName evidence="2">protein-tyrosine-phosphatase</fullName>
        <ecNumber evidence="2">3.1.3.48</ecNumber>
    </recommendedName>
</protein>
<feature type="domain" description="Tyrosine-protein phosphatase" evidence="6">
    <location>
        <begin position="2"/>
        <end position="140"/>
    </location>
</feature>
<dbReference type="PANTHER" id="PTHR45848">
    <property type="entry name" value="DUAL SPECIFICITY PROTEIN PHOSPHATASE 12 FAMILY MEMBER"/>
    <property type="match status" value="1"/>
</dbReference>
<keyword evidence="4" id="KW-0904">Protein phosphatase</keyword>
<evidence type="ECO:0000313" key="8">
    <source>
        <dbReference type="EMBL" id="EPS40002.1"/>
    </source>
</evidence>
<sequence>MNMSQMGDMQLYISGRPDILKDANITHILSVIDEDLDPTLFAGYEHLQIEEDDSDEVDLIRQFKRCNEFIEKGIASGGGVLVHCLMGISRSVTITAGYLIYKNKWSAEQALEFIRDSRSIAHPNFGFREQLDIYARNLAQAEVALDTVVDYKRYLFRRDVNTALVMDMVPRVGEYAVVDVQSLMEGEMVVKCKKCRLDIDINSAPLALSRSIIEHEKTDSRDPEAVCERYFVDPIAWMKPELGKSLMEGIFRCPGCSEEVGAYAWSGTECNCGGWVIDVFPAMVIWRAGVELHDPRVPN</sequence>
<dbReference type="Gene3D" id="3.90.190.10">
    <property type="entry name" value="Protein tyrosine phosphatase superfamily"/>
    <property type="match status" value="1"/>
</dbReference>
<accession>S8BXG0</accession>
<dbReference type="AlphaFoldDB" id="S8BXG0"/>
<feature type="domain" description="Tyrosine specific protein phosphatases" evidence="7">
    <location>
        <begin position="54"/>
        <end position="118"/>
    </location>
</feature>
<dbReference type="SUPFAM" id="SSF52799">
    <property type="entry name" value="(Phosphotyrosine protein) phosphatases II"/>
    <property type="match status" value="1"/>
</dbReference>
<dbReference type="InterPro" id="IPR020422">
    <property type="entry name" value="TYR_PHOSPHATASE_DUAL_dom"/>
</dbReference>
<feature type="active site" description="Phosphocysteine intermediate" evidence="5">
    <location>
        <position position="84"/>
    </location>
</feature>
<evidence type="ECO:0000256" key="1">
    <source>
        <dbReference type="ARBA" id="ARBA00008601"/>
    </source>
</evidence>
<dbReference type="eggNOG" id="KOG1716">
    <property type="taxonomic scope" value="Eukaryota"/>
</dbReference>
<evidence type="ECO:0000256" key="4">
    <source>
        <dbReference type="ARBA" id="ARBA00022912"/>
    </source>
</evidence>
<evidence type="ECO:0000259" key="7">
    <source>
        <dbReference type="PROSITE" id="PS50056"/>
    </source>
</evidence>
<keyword evidence="3" id="KW-0378">Hydrolase</keyword>
<evidence type="ECO:0000256" key="5">
    <source>
        <dbReference type="PIRSR" id="PIRSR000941-50"/>
    </source>
</evidence>